<sequence>MSMDLQIFDHCTTDTLLTCDNNSYDLLGKSLPALILSGETALRSLRVVRSLNFTTSLSPSIDTSAVGHSAHWLHTDGYRTREFDFADENVNRCATGTVKNRITRYHQR</sequence>
<dbReference type="EMBL" id="CABIJS010000066">
    <property type="protein sequence ID" value="VUZ41672.1"/>
    <property type="molecule type" value="Genomic_DNA"/>
</dbReference>
<proteinExistence type="predicted"/>
<keyword evidence="2" id="KW-1185">Reference proteome</keyword>
<evidence type="ECO:0000313" key="2">
    <source>
        <dbReference type="Proteomes" id="UP000321570"/>
    </source>
</evidence>
<accession>A0A564Y303</accession>
<gene>
    <name evidence="1" type="ORF">WMSIL1_LOCUS2483</name>
</gene>
<organism evidence="1 2">
    <name type="scientific">Hymenolepis diminuta</name>
    <name type="common">Rat tapeworm</name>
    <dbReference type="NCBI Taxonomy" id="6216"/>
    <lineage>
        <taxon>Eukaryota</taxon>
        <taxon>Metazoa</taxon>
        <taxon>Spiralia</taxon>
        <taxon>Lophotrochozoa</taxon>
        <taxon>Platyhelminthes</taxon>
        <taxon>Cestoda</taxon>
        <taxon>Eucestoda</taxon>
        <taxon>Cyclophyllidea</taxon>
        <taxon>Hymenolepididae</taxon>
        <taxon>Hymenolepis</taxon>
    </lineage>
</organism>
<reference evidence="1 2" key="1">
    <citation type="submission" date="2019-07" db="EMBL/GenBank/DDBJ databases">
        <authorList>
            <person name="Jastrzebski P J."/>
            <person name="Paukszto L."/>
            <person name="Jastrzebski P J."/>
        </authorList>
    </citation>
    <scope>NUCLEOTIDE SEQUENCE [LARGE SCALE GENOMIC DNA]</scope>
    <source>
        <strain evidence="1 2">WMS-il1</strain>
    </source>
</reference>
<name>A0A564Y303_HYMDI</name>
<dbReference type="Proteomes" id="UP000321570">
    <property type="component" value="Unassembled WGS sequence"/>
</dbReference>
<protein>
    <submittedName>
        <fullName evidence="1">Uncharacterized protein</fullName>
    </submittedName>
</protein>
<dbReference type="AlphaFoldDB" id="A0A564Y303"/>
<evidence type="ECO:0000313" key="1">
    <source>
        <dbReference type="EMBL" id="VUZ41672.1"/>
    </source>
</evidence>